<name>A0A1G7S9J8_9BACT</name>
<feature type="domain" description="FecR protein" evidence="2">
    <location>
        <begin position="110"/>
        <end position="203"/>
    </location>
</feature>
<dbReference type="GO" id="GO:0016989">
    <property type="term" value="F:sigma factor antagonist activity"/>
    <property type="evidence" value="ECO:0007669"/>
    <property type="project" value="TreeGrafter"/>
</dbReference>
<dbReference type="InterPro" id="IPR006860">
    <property type="entry name" value="FecR"/>
</dbReference>
<organism evidence="4 5">
    <name type="scientific">Dyadobacter soli</name>
    <dbReference type="NCBI Taxonomy" id="659014"/>
    <lineage>
        <taxon>Bacteria</taxon>
        <taxon>Pseudomonadati</taxon>
        <taxon>Bacteroidota</taxon>
        <taxon>Cytophagia</taxon>
        <taxon>Cytophagales</taxon>
        <taxon>Spirosomataceae</taxon>
        <taxon>Dyadobacter</taxon>
    </lineage>
</organism>
<accession>A0A1G7S9J8</accession>
<dbReference type="Proteomes" id="UP000198748">
    <property type="component" value="Unassembled WGS sequence"/>
</dbReference>
<evidence type="ECO:0000313" key="4">
    <source>
        <dbReference type="EMBL" id="SDG19663.1"/>
    </source>
</evidence>
<evidence type="ECO:0000313" key="5">
    <source>
        <dbReference type="Proteomes" id="UP000198748"/>
    </source>
</evidence>
<evidence type="ECO:0000259" key="2">
    <source>
        <dbReference type="Pfam" id="PF04773"/>
    </source>
</evidence>
<dbReference type="PIRSF" id="PIRSF018266">
    <property type="entry name" value="FecR"/>
    <property type="match status" value="1"/>
</dbReference>
<dbReference type="EMBL" id="FNAN01000016">
    <property type="protein sequence ID" value="SDG19663.1"/>
    <property type="molecule type" value="Genomic_DNA"/>
</dbReference>
<dbReference type="Pfam" id="PF16344">
    <property type="entry name" value="FecR_C"/>
    <property type="match status" value="1"/>
</dbReference>
<evidence type="ECO:0000259" key="3">
    <source>
        <dbReference type="Pfam" id="PF16344"/>
    </source>
</evidence>
<proteinExistence type="predicted"/>
<evidence type="ECO:0000256" key="1">
    <source>
        <dbReference type="SAM" id="Phobius"/>
    </source>
</evidence>
<keyword evidence="5" id="KW-1185">Reference proteome</keyword>
<dbReference type="PANTHER" id="PTHR30273">
    <property type="entry name" value="PERIPLASMIC SIGNAL SENSOR AND SIGMA FACTOR ACTIVATOR FECR-RELATED"/>
    <property type="match status" value="1"/>
</dbReference>
<gene>
    <name evidence="4" type="ORF">SAMN04487996_11643</name>
</gene>
<dbReference type="Gene3D" id="2.60.120.1440">
    <property type="match status" value="1"/>
</dbReference>
<dbReference type="AlphaFoldDB" id="A0A1G7S9J8"/>
<dbReference type="STRING" id="659014.SAMN04487996_11643"/>
<feature type="domain" description="Protein FecR C-terminal" evidence="3">
    <location>
        <begin position="249"/>
        <end position="315"/>
    </location>
</feature>
<feature type="transmembrane region" description="Helical" evidence="1">
    <location>
        <begin position="81"/>
        <end position="102"/>
    </location>
</feature>
<protein>
    <submittedName>
        <fullName evidence="4">FecR family protein</fullName>
    </submittedName>
</protein>
<dbReference type="PANTHER" id="PTHR30273:SF2">
    <property type="entry name" value="PROTEIN FECR"/>
    <property type="match status" value="1"/>
</dbReference>
<dbReference type="Pfam" id="PF04773">
    <property type="entry name" value="FecR"/>
    <property type="match status" value="1"/>
</dbReference>
<sequence length="316" mass="36055">MHPKQLQYLIRCYREGTATREERELLEMHWKQMLDAEAEDGLSQAQRSAQEHDIFQNIVHAVQQHEPGSFRPVRPLGRNRWVMLAASLVGILLIVGTARLWLYNPGPLEYRTAYGERKHIVLPEGSEVWLNGHSTLRYAPDSLGNRQVWLDGEAQFSVRHTANHNKFVVHMANQLNVEVLGTVFNVVNRHGDVNVVLRSGAVRVVDQSRETPDIVLKPNEMISRSRAKPVLAKAAVQAQPRLGWKDGAMYLENKPLGEIFDWIRDTYGITVQCTPGFRNETFAGTIPTDSIDSYFNMIEKLYQVKARKDGQTYVIE</sequence>
<keyword evidence="1" id="KW-0812">Transmembrane</keyword>
<dbReference type="OrthoDB" id="1523489at2"/>
<reference evidence="5" key="1">
    <citation type="submission" date="2016-10" db="EMBL/GenBank/DDBJ databases">
        <authorList>
            <person name="Varghese N."/>
            <person name="Submissions S."/>
        </authorList>
    </citation>
    <scope>NUCLEOTIDE SEQUENCE [LARGE SCALE GENOMIC DNA]</scope>
    <source>
        <strain evidence="5">DSM 25329</strain>
    </source>
</reference>
<dbReference type="InterPro" id="IPR012373">
    <property type="entry name" value="Ferrdict_sens_TM"/>
</dbReference>
<keyword evidence="1" id="KW-0472">Membrane</keyword>
<dbReference type="InterPro" id="IPR032508">
    <property type="entry name" value="FecR_C"/>
</dbReference>
<dbReference type="RefSeq" id="WP_090155553.1">
    <property type="nucleotide sequence ID" value="NZ_FNAN01000016.1"/>
</dbReference>
<keyword evidence="1" id="KW-1133">Transmembrane helix</keyword>
<dbReference type="Gene3D" id="3.55.50.30">
    <property type="match status" value="1"/>
</dbReference>